<dbReference type="AlphaFoldDB" id="A0A443QPK9"/>
<dbReference type="Proteomes" id="UP000285301">
    <property type="component" value="Unassembled WGS sequence"/>
</dbReference>
<sequence>MSTLKLPRPEAVVMDLTGVIATSTFMAYSDENKQFVRTNIERYFQENFPKQKSLRLDVQFFKRQELTDEQQNKNQSCPKFSARWRTIGKAEIPNIVKHILWKIENDFSSPPVAYFMYHITEWGYKMELLHTPIYDEIPTVFEKWKALNIELYVAVASQNFANMVLSSTNHGNIISYFSGHVDLMAFENNNLVKIFDRLPQMLQKEAKRILFITRFPLDARCALKNKIASVLVIREDFDPLVKKKLETVRKEEKQGKIKKKVEIKSENESRQVESLILESGLIDINSTLGKQGKAEKQKEEESLTAEEIGSTILLFESADLISRTKLEVRSTDSKVVVDDILKKKQIKIKGEHEVDQHEQHSKHKLETDKSAFDKGSCFEIQKGAAIEEEEQHLTKEEIGSTILIFESRDSLSGSKFEARETSSKVITDDIRELNVVENLSDIAFE</sequence>
<name>A0A443QPK9_9ACAR</name>
<organism evidence="1 2">
    <name type="scientific">Dinothrombium tinctorium</name>
    <dbReference type="NCBI Taxonomy" id="1965070"/>
    <lineage>
        <taxon>Eukaryota</taxon>
        <taxon>Metazoa</taxon>
        <taxon>Ecdysozoa</taxon>
        <taxon>Arthropoda</taxon>
        <taxon>Chelicerata</taxon>
        <taxon>Arachnida</taxon>
        <taxon>Acari</taxon>
        <taxon>Acariformes</taxon>
        <taxon>Trombidiformes</taxon>
        <taxon>Prostigmata</taxon>
        <taxon>Anystina</taxon>
        <taxon>Parasitengona</taxon>
        <taxon>Trombidioidea</taxon>
        <taxon>Trombidiidae</taxon>
        <taxon>Dinothrombium</taxon>
    </lineage>
</organism>
<dbReference type="GO" id="GO:0043874">
    <property type="term" value="F:acireductone synthase activity"/>
    <property type="evidence" value="ECO:0007669"/>
    <property type="project" value="TreeGrafter"/>
</dbReference>
<evidence type="ECO:0000313" key="2">
    <source>
        <dbReference type="Proteomes" id="UP000285301"/>
    </source>
</evidence>
<dbReference type="GO" id="GO:0019509">
    <property type="term" value="P:L-methionine salvage from methylthioadenosine"/>
    <property type="evidence" value="ECO:0007669"/>
    <property type="project" value="TreeGrafter"/>
</dbReference>
<reference evidence="1 2" key="1">
    <citation type="journal article" date="2018" name="Gigascience">
        <title>Genomes of trombidid mites reveal novel predicted allergens and laterally-transferred genes associated with secondary metabolism.</title>
        <authorList>
            <person name="Dong X."/>
            <person name="Chaisiri K."/>
            <person name="Xia D."/>
            <person name="Armstrong S.D."/>
            <person name="Fang Y."/>
            <person name="Donnelly M.J."/>
            <person name="Kadowaki T."/>
            <person name="McGarry J.W."/>
            <person name="Darby A.C."/>
            <person name="Makepeace B.L."/>
        </authorList>
    </citation>
    <scope>NUCLEOTIDE SEQUENCE [LARGE SCALE GENOMIC DNA]</scope>
    <source>
        <strain evidence="1">UoL-WK</strain>
    </source>
</reference>
<dbReference type="SUPFAM" id="SSF56784">
    <property type="entry name" value="HAD-like"/>
    <property type="match status" value="1"/>
</dbReference>
<dbReference type="Gene3D" id="3.40.50.1000">
    <property type="entry name" value="HAD superfamily/HAD-like"/>
    <property type="match status" value="1"/>
</dbReference>
<dbReference type="EMBL" id="NCKU01005210">
    <property type="protein sequence ID" value="RWS04869.1"/>
    <property type="molecule type" value="Genomic_DNA"/>
</dbReference>
<evidence type="ECO:0000313" key="1">
    <source>
        <dbReference type="EMBL" id="RWS04869.1"/>
    </source>
</evidence>
<dbReference type="InterPro" id="IPR023214">
    <property type="entry name" value="HAD_sf"/>
</dbReference>
<dbReference type="PANTHER" id="PTHR20371">
    <property type="entry name" value="ENOLASE-PHOSPHATASE E1"/>
    <property type="match status" value="1"/>
</dbReference>
<dbReference type="STRING" id="1965070.A0A443QPK9"/>
<dbReference type="InterPro" id="IPR036412">
    <property type="entry name" value="HAD-like_sf"/>
</dbReference>
<dbReference type="OrthoDB" id="6504112at2759"/>
<proteinExistence type="predicted"/>
<comment type="caution">
    <text evidence="1">The sequence shown here is derived from an EMBL/GenBank/DDBJ whole genome shotgun (WGS) entry which is preliminary data.</text>
</comment>
<accession>A0A443QPK9</accession>
<protein>
    <submittedName>
        <fullName evidence="1">Enolase-phosphatase E1-like protein</fullName>
    </submittedName>
</protein>
<dbReference type="Gene3D" id="1.10.720.60">
    <property type="match status" value="1"/>
</dbReference>
<keyword evidence="2" id="KW-1185">Reference proteome</keyword>
<dbReference type="PANTHER" id="PTHR20371:SF1">
    <property type="entry name" value="ENOLASE-PHOSPHATASE E1"/>
    <property type="match status" value="1"/>
</dbReference>
<gene>
    <name evidence="1" type="ORF">B4U79_16369</name>
</gene>